<dbReference type="GO" id="GO:0045275">
    <property type="term" value="C:respiratory chain complex III"/>
    <property type="evidence" value="ECO:0007669"/>
    <property type="project" value="InterPro"/>
</dbReference>
<dbReference type="EMBL" id="QWIR01000023">
    <property type="protein sequence ID" value="RMY93165.1"/>
    <property type="molecule type" value="Genomic_DNA"/>
</dbReference>
<dbReference type="AlphaFoldDB" id="A0A3M7FWC2"/>
<feature type="region of interest" description="Disordered" evidence="10">
    <location>
        <begin position="132"/>
        <end position="151"/>
    </location>
</feature>
<evidence type="ECO:0000256" key="5">
    <source>
        <dbReference type="ARBA" id="ARBA00022792"/>
    </source>
</evidence>
<evidence type="ECO:0000256" key="6">
    <source>
        <dbReference type="ARBA" id="ARBA00022982"/>
    </source>
</evidence>
<evidence type="ECO:0000256" key="1">
    <source>
        <dbReference type="ARBA" id="ARBA00004443"/>
    </source>
</evidence>
<comment type="similarity">
    <text evidence="2">Belongs to the UQCRB/QCR7 family.</text>
</comment>
<evidence type="ECO:0000256" key="10">
    <source>
        <dbReference type="SAM" id="MobiDB-lite"/>
    </source>
</evidence>
<name>A0A3M7FWC2_HORWE</name>
<feature type="compositionally biased region" description="Polar residues" evidence="10">
    <location>
        <begin position="141"/>
        <end position="151"/>
    </location>
</feature>
<keyword evidence="7" id="KW-0496">Mitochondrion</keyword>
<dbReference type="PANTHER" id="PTHR12022">
    <property type="entry name" value="UBIQUINOL-CYTOCHROME C REDUCTASE COMPLEX 14 KD PROTEIN"/>
    <property type="match status" value="1"/>
</dbReference>
<dbReference type="InterPro" id="IPR003197">
    <property type="entry name" value="QCR7"/>
</dbReference>
<reference evidence="11 12" key="1">
    <citation type="journal article" date="2018" name="BMC Genomics">
        <title>Genomic evidence for intraspecific hybridization in a clonal and extremely halotolerant yeast.</title>
        <authorList>
            <person name="Gostincar C."/>
            <person name="Stajich J.E."/>
            <person name="Zupancic J."/>
            <person name="Zalar P."/>
            <person name="Gunde-Cimerman N."/>
        </authorList>
    </citation>
    <scope>NUCLEOTIDE SEQUENCE [LARGE SCALE GENOMIC DNA]</scope>
    <source>
        <strain evidence="11 12">EXF-2788</strain>
    </source>
</reference>
<keyword evidence="8" id="KW-0472">Membrane</keyword>
<dbReference type="VEuPathDB" id="FungiDB:BTJ68_15447"/>
<dbReference type="PANTHER" id="PTHR12022:SF0">
    <property type="entry name" value="CYTOCHROME B-C1 COMPLEX SUBUNIT 7"/>
    <property type="match status" value="1"/>
</dbReference>
<evidence type="ECO:0000256" key="7">
    <source>
        <dbReference type="ARBA" id="ARBA00023128"/>
    </source>
</evidence>
<protein>
    <recommendedName>
        <fullName evidence="9">Complex III subunit 7</fullName>
    </recommendedName>
</protein>
<evidence type="ECO:0000256" key="2">
    <source>
        <dbReference type="ARBA" id="ARBA00008554"/>
    </source>
</evidence>
<dbReference type="GO" id="GO:0006122">
    <property type="term" value="P:mitochondrial electron transport, ubiquinol to cytochrome c"/>
    <property type="evidence" value="ECO:0007669"/>
    <property type="project" value="InterPro"/>
</dbReference>
<evidence type="ECO:0000256" key="4">
    <source>
        <dbReference type="ARBA" id="ARBA00022660"/>
    </source>
</evidence>
<dbReference type="InterPro" id="IPR036544">
    <property type="entry name" value="QCR7_sf"/>
</dbReference>
<keyword evidence="4" id="KW-0679">Respiratory chain</keyword>
<dbReference type="Gene3D" id="1.10.1090.10">
    <property type="entry name" value="Cytochrome b-c1 complex subunit 7"/>
    <property type="match status" value="1"/>
</dbReference>
<dbReference type="PIRSF" id="PIRSF000022">
    <property type="entry name" value="Bc1_14K"/>
    <property type="match status" value="1"/>
</dbReference>
<comment type="subcellular location">
    <subcellularLocation>
        <location evidence="1">Mitochondrion inner membrane</location>
        <topology evidence="1">Peripheral membrane protein</topology>
        <orientation evidence="1">Matrix side</orientation>
    </subcellularLocation>
</comment>
<gene>
    <name evidence="11" type="ORF">D0861_02072</name>
</gene>
<dbReference type="GO" id="GO:0005743">
    <property type="term" value="C:mitochondrial inner membrane"/>
    <property type="evidence" value="ECO:0007669"/>
    <property type="project" value="UniProtKB-SubCell"/>
</dbReference>
<keyword evidence="6" id="KW-0249">Electron transport</keyword>
<evidence type="ECO:0000313" key="11">
    <source>
        <dbReference type="EMBL" id="RMY93165.1"/>
    </source>
</evidence>
<dbReference type="SUPFAM" id="SSF81524">
    <property type="entry name" value="14 kDa protein of cytochrome bc1 complex (Ubiquinol-cytochrome c reductase)"/>
    <property type="match status" value="1"/>
</dbReference>
<keyword evidence="3" id="KW-0813">Transport</keyword>
<comment type="caution">
    <text evidence="11">The sequence shown here is derived from an EMBL/GenBank/DDBJ whole genome shotgun (WGS) entry which is preliminary data.</text>
</comment>
<evidence type="ECO:0000256" key="3">
    <source>
        <dbReference type="ARBA" id="ARBA00022448"/>
    </source>
</evidence>
<evidence type="ECO:0000313" key="12">
    <source>
        <dbReference type="Proteomes" id="UP000268823"/>
    </source>
</evidence>
<dbReference type="Proteomes" id="UP000268823">
    <property type="component" value="Unassembled WGS sequence"/>
</dbReference>
<dbReference type="OrthoDB" id="425749at2759"/>
<evidence type="ECO:0000256" key="8">
    <source>
        <dbReference type="ARBA" id="ARBA00023136"/>
    </source>
</evidence>
<sequence>MSYPSLAPYIMKRPWLMRWMRPLSEWYFDNAGYRKLGLRWDGRGRNAEDSADPWWRDSADDLIPEEDEIVQQALKRLSPKEAYDRVFRMRRAFQLLPKNEWTKTNDDYPYLSPIIREITAEQTEREDLESMIINKRKATPKGSSPNIESKH</sequence>
<evidence type="ECO:0000256" key="9">
    <source>
        <dbReference type="ARBA" id="ARBA00031684"/>
    </source>
</evidence>
<dbReference type="Pfam" id="PF02271">
    <property type="entry name" value="UCR_14kD"/>
    <property type="match status" value="1"/>
</dbReference>
<organism evidence="11 12">
    <name type="scientific">Hortaea werneckii</name>
    <name type="common">Black yeast</name>
    <name type="synonym">Cladosporium werneckii</name>
    <dbReference type="NCBI Taxonomy" id="91943"/>
    <lineage>
        <taxon>Eukaryota</taxon>
        <taxon>Fungi</taxon>
        <taxon>Dikarya</taxon>
        <taxon>Ascomycota</taxon>
        <taxon>Pezizomycotina</taxon>
        <taxon>Dothideomycetes</taxon>
        <taxon>Dothideomycetidae</taxon>
        <taxon>Mycosphaerellales</taxon>
        <taxon>Teratosphaeriaceae</taxon>
        <taxon>Hortaea</taxon>
    </lineage>
</organism>
<accession>A0A3M7FWC2</accession>
<proteinExistence type="inferred from homology"/>
<keyword evidence="5" id="KW-0999">Mitochondrion inner membrane</keyword>